<dbReference type="PANTHER" id="PTHR30419">
    <property type="entry name" value="HTH-TYPE TRANSCRIPTIONAL REGULATOR YBHD"/>
    <property type="match status" value="1"/>
</dbReference>
<evidence type="ECO:0000313" key="6">
    <source>
        <dbReference type="EMBL" id="ETA82528.1"/>
    </source>
</evidence>
<proteinExistence type="inferred from homology"/>
<evidence type="ECO:0000256" key="3">
    <source>
        <dbReference type="ARBA" id="ARBA00023125"/>
    </source>
</evidence>
<feature type="domain" description="HTH lysR-type" evidence="5">
    <location>
        <begin position="11"/>
        <end position="69"/>
    </location>
</feature>
<dbReference type="eggNOG" id="COG0583">
    <property type="taxonomic scope" value="Bacteria"/>
</dbReference>
<dbReference type="GO" id="GO:0003700">
    <property type="term" value="F:DNA-binding transcription factor activity"/>
    <property type="evidence" value="ECO:0007669"/>
    <property type="project" value="InterPro"/>
</dbReference>
<dbReference type="PRINTS" id="PR00039">
    <property type="entry name" value="HTHLYSR"/>
</dbReference>
<evidence type="ECO:0000256" key="2">
    <source>
        <dbReference type="ARBA" id="ARBA00023015"/>
    </source>
</evidence>
<name>V7I9K2_9CLOT</name>
<dbReference type="GO" id="GO:0003677">
    <property type="term" value="F:DNA binding"/>
    <property type="evidence" value="ECO:0007669"/>
    <property type="project" value="UniProtKB-KW"/>
</dbReference>
<keyword evidence="2" id="KW-0805">Transcription regulation</keyword>
<dbReference type="Gene3D" id="1.10.10.10">
    <property type="entry name" value="Winged helix-like DNA-binding domain superfamily/Winged helix DNA-binding domain"/>
    <property type="match status" value="1"/>
</dbReference>
<dbReference type="PANTHER" id="PTHR30419:SF8">
    <property type="entry name" value="NITROGEN ASSIMILATION TRANSCRIPTIONAL ACTIVATOR-RELATED"/>
    <property type="match status" value="1"/>
</dbReference>
<keyword evidence="3" id="KW-0238">DNA-binding</keyword>
<accession>V7I9K2</accession>
<organism evidence="6 7">
    <name type="scientific">Youngiibacter fragilis 232.1</name>
    <dbReference type="NCBI Taxonomy" id="994573"/>
    <lineage>
        <taxon>Bacteria</taxon>
        <taxon>Bacillati</taxon>
        <taxon>Bacillota</taxon>
        <taxon>Clostridia</taxon>
        <taxon>Eubacteriales</taxon>
        <taxon>Clostridiaceae</taxon>
        <taxon>Youngiibacter</taxon>
    </lineage>
</organism>
<dbReference type="CDD" id="cd05466">
    <property type="entry name" value="PBP2_LTTR_substrate"/>
    <property type="match status" value="1"/>
</dbReference>
<dbReference type="SUPFAM" id="SSF53850">
    <property type="entry name" value="Periplasmic binding protein-like II"/>
    <property type="match status" value="1"/>
</dbReference>
<evidence type="ECO:0000259" key="5">
    <source>
        <dbReference type="PROSITE" id="PS50931"/>
    </source>
</evidence>
<dbReference type="AlphaFoldDB" id="V7I9K2"/>
<evidence type="ECO:0000256" key="4">
    <source>
        <dbReference type="ARBA" id="ARBA00023163"/>
    </source>
</evidence>
<dbReference type="STRING" id="994573.T472_0200395"/>
<protein>
    <recommendedName>
        <fullName evidence="5">HTH lysR-type domain-containing protein</fullName>
    </recommendedName>
</protein>
<dbReference type="InterPro" id="IPR005119">
    <property type="entry name" value="LysR_subst-bd"/>
</dbReference>
<dbReference type="Pfam" id="PF00126">
    <property type="entry name" value="HTH_1"/>
    <property type="match status" value="1"/>
</dbReference>
<keyword evidence="7" id="KW-1185">Reference proteome</keyword>
<dbReference type="SUPFAM" id="SSF46785">
    <property type="entry name" value="Winged helix' DNA-binding domain"/>
    <property type="match status" value="1"/>
</dbReference>
<dbReference type="GO" id="GO:0005829">
    <property type="term" value="C:cytosol"/>
    <property type="evidence" value="ECO:0007669"/>
    <property type="project" value="TreeGrafter"/>
</dbReference>
<keyword evidence="4" id="KW-0804">Transcription</keyword>
<dbReference type="EMBL" id="AXUN02000005">
    <property type="protein sequence ID" value="ETA82528.1"/>
    <property type="molecule type" value="Genomic_DNA"/>
</dbReference>
<dbReference type="Proteomes" id="UP000017747">
    <property type="component" value="Unassembled WGS sequence"/>
</dbReference>
<dbReference type="Gene3D" id="3.40.190.290">
    <property type="match status" value="1"/>
</dbReference>
<evidence type="ECO:0000256" key="1">
    <source>
        <dbReference type="ARBA" id="ARBA00009437"/>
    </source>
</evidence>
<dbReference type="InterPro" id="IPR036390">
    <property type="entry name" value="WH_DNA-bd_sf"/>
</dbReference>
<sequence length="306" mass="35452">MTEYVRCFENMNILQLKYIVAVVENDFNITQASKELFISQPALSKCITQIEKDVNLMIFERHKGRLSGLTPDGQLIFEHAKKIITDFDDMMRLIEQRSKVEEGEVVIGIPPLVITALFADFLNFVMEKNPRVRIKVLEYGGHILDEMMGNEKLDFSVLVDTEKVNDPRFVTFPVHIGQFAMYMGVNNQLASKKSLRWSDLNGASVGIVDESYTTYHLFHKYIKDNCIRLNTVYTAYSSDYLFATIRNDRNMTLMPEDINGIFDMKGIVAVPFEIPVKWEVSFIYRKKNSYSTAEKYLIDSFRSYFI</sequence>
<comment type="similarity">
    <text evidence="1">Belongs to the LysR transcriptional regulatory family.</text>
</comment>
<reference evidence="6 7" key="1">
    <citation type="journal article" date="2014" name="Genome Announc.">
        <title>Genome Sequence of Youngiibacter fragilis, the Type Strain of the Genus Youngiibacter.</title>
        <authorList>
            <person name="Wawrik C.B."/>
            <person name="Callaghan A.V."/>
            <person name="Stamps B.W."/>
            <person name="Wawrik B."/>
        </authorList>
    </citation>
    <scope>NUCLEOTIDE SEQUENCE [LARGE SCALE GENOMIC DNA]</scope>
    <source>
        <strain evidence="6 7">232.1</strain>
    </source>
</reference>
<dbReference type="PROSITE" id="PS50931">
    <property type="entry name" value="HTH_LYSR"/>
    <property type="match status" value="1"/>
</dbReference>
<evidence type="ECO:0000313" key="7">
    <source>
        <dbReference type="Proteomes" id="UP000017747"/>
    </source>
</evidence>
<dbReference type="InterPro" id="IPR036388">
    <property type="entry name" value="WH-like_DNA-bd_sf"/>
</dbReference>
<comment type="caution">
    <text evidence="6">The sequence shown here is derived from an EMBL/GenBank/DDBJ whole genome shotgun (WGS) entry which is preliminary data.</text>
</comment>
<gene>
    <name evidence="6" type="ORF">T472_0200395</name>
</gene>
<dbReference type="Pfam" id="PF03466">
    <property type="entry name" value="LysR_substrate"/>
    <property type="match status" value="1"/>
</dbReference>
<dbReference type="InterPro" id="IPR000847">
    <property type="entry name" value="LysR_HTH_N"/>
</dbReference>
<dbReference type="InterPro" id="IPR050950">
    <property type="entry name" value="HTH-type_LysR_regulators"/>
</dbReference>